<organism evidence="1 2">
    <name type="scientific">Nocardioides cavernaquae</name>
    <dbReference type="NCBI Taxonomy" id="2321396"/>
    <lineage>
        <taxon>Bacteria</taxon>
        <taxon>Bacillati</taxon>
        <taxon>Actinomycetota</taxon>
        <taxon>Actinomycetes</taxon>
        <taxon>Propionibacteriales</taxon>
        <taxon>Nocardioidaceae</taxon>
        <taxon>Nocardioides</taxon>
    </lineage>
</organism>
<reference evidence="2" key="1">
    <citation type="submission" date="2018-09" db="EMBL/GenBank/DDBJ databases">
        <authorList>
            <person name="Zhu H."/>
        </authorList>
    </citation>
    <scope>NUCLEOTIDE SEQUENCE [LARGE SCALE GENOMIC DNA]</scope>
    <source>
        <strain evidence="2">K1W22B-1</strain>
    </source>
</reference>
<accession>A0A3A5H462</accession>
<comment type="caution">
    <text evidence="1">The sequence shown here is derived from an EMBL/GenBank/DDBJ whole genome shotgun (WGS) entry which is preliminary data.</text>
</comment>
<proteinExistence type="predicted"/>
<sequence>MVFAAVLSVVLALGLWPDAPREAAQAAQACGTSDANRAVLTTKNGVTLRPCLSKVTTVMNVPRTQTSSTGCGTFWLQPCYEAGKWQITAVSKTGGQTLKYADGSTESGLYRVTFQQFQVHKDATLSTSGGAGYAVTLKPDSAAKLGNASGTTIYTDLWVTADSIINLSFLTFGCEDNVRPDDLLWTLADVFIDVSATGCGMNLKIRYAVTTSSGANGEISGAYSVNLPNTAVTVS</sequence>
<evidence type="ECO:0000313" key="2">
    <source>
        <dbReference type="Proteomes" id="UP000276542"/>
    </source>
</evidence>
<keyword evidence="2" id="KW-1185">Reference proteome</keyword>
<evidence type="ECO:0000313" key="1">
    <source>
        <dbReference type="EMBL" id="RJS45513.1"/>
    </source>
</evidence>
<dbReference type="Proteomes" id="UP000276542">
    <property type="component" value="Unassembled WGS sequence"/>
</dbReference>
<dbReference type="EMBL" id="QYRP01000002">
    <property type="protein sequence ID" value="RJS45513.1"/>
    <property type="molecule type" value="Genomic_DNA"/>
</dbReference>
<protein>
    <submittedName>
        <fullName evidence="1">Uncharacterized protein</fullName>
    </submittedName>
</protein>
<dbReference type="AlphaFoldDB" id="A0A3A5H462"/>
<gene>
    <name evidence="1" type="ORF">D4739_04285</name>
</gene>
<name>A0A3A5H462_9ACTN</name>